<sequence>MAPRHHIVDGLYRCLCPQFNNLLASKSAVAQFRPRNLSTPTSVGYLPATRSTHQSVYSVPEPIPQTPPPEPRDTLPPAEDTNEAPSALRIRMVNSLGASWNKPINFDRKQRPFIRRSGPTLHGIEKVKDLAHRGAFPEVFDEARALVDRGYKPDRELYAALICACSNFPGCLMQDLGFGLVNEMKGRDIQPNTEIYHHLLKLLATSPDYLKRTELLKEMKDSWQTVSDDGWQWVIAGYLMGGNLELALGIIGERREKGLVVHQSTYEHAIYRLCAVGEAEEALRIAKMLDDEGFWKVPAKVVYDLLVVGTKQMHLNCTMWSWFQANDRQLFNPDDGLCILALNVAARYGGAKLATDVFRVLVNRKFQYEEHHFAALLETYLVADNLPTAFSILNIMESANVSPKPHTTRSIVNKLSQNNSPQDIEAAYKILLAQRKSGIPVHIAALNTIIAAFVRISDVKSAFNVYKEIPDFDLRPDLQTFNWLLQGAAEQGRKKFAMWVVAEMQEMGIMPGEETYESLVLVCAAQEVINDAFAYLEEMENKGRFKPSARLYKALAVRCWELNDWRFEEVVKEMESREYSAEGIVEMLRQREAEEQAATGAQEVQGVGVAEDEGEKGEEGKGLLNDPSKKVEKQFGRKLRW</sequence>
<keyword evidence="6" id="KW-1185">Reference proteome</keyword>
<evidence type="ECO:0000313" key="6">
    <source>
        <dbReference type="Proteomes" id="UP000244722"/>
    </source>
</evidence>
<feature type="domain" description="Pentatricopeptide repeat-containing protein-mitochondrial" evidence="4">
    <location>
        <begin position="335"/>
        <end position="469"/>
    </location>
</feature>
<feature type="compositionally biased region" description="Basic and acidic residues" evidence="3">
    <location>
        <begin position="617"/>
        <end position="635"/>
    </location>
</feature>
<dbReference type="STRING" id="42251.A0A2T6ZXA7"/>
<proteinExistence type="predicted"/>
<dbReference type="PANTHER" id="PTHR47939:SF5">
    <property type="entry name" value="PENTACOTRIPEPTIDE-REPEAT REGION OF PRORP DOMAIN-CONTAINING PROTEIN"/>
    <property type="match status" value="1"/>
</dbReference>
<dbReference type="PROSITE" id="PS51375">
    <property type="entry name" value="PPR"/>
    <property type="match status" value="1"/>
</dbReference>
<reference evidence="5 6" key="1">
    <citation type="submission" date="2017-04" db="EMBL/GenBank/DDBJ databases">
        <title>Draft genome sequence of Tuber borchii Vittad., a whitish edible truffle.</title>
        <authorList>
            <consortium name="DOE Joint Genome Institute"/>
            <person name="Murat C."/>
            <person name="Kuo A."/>
            <person name="Barry K.W."/>
            <person name="Clum A."/>
            <person name="Dockter R.B."/>
            <person name="Fauchery L."/>
            <person name="Iotti M."/>
            <person name="Kohler A."/>
            <person name="Labutti K."/>
            <person name="Lindquist E.A."/>
            <person name="Lipzen A."/>
            <person name="Ohm R.A."/>
            <person name="Wang M."/>
            <person name="Grigoriev I.V."/>
            <person name="Zambonelli A."/>
            <person name="Martin F.M."/>
        </authorList>
    </citation>
    <scope>NUCLEOTIDE SEQUENCE [LARGE SCALE GENOMIC DNA]</scope>
    <source>
        <strain evidence="5 6">Tbo3840</strain>
    </source>
</reference>
<gene>
    <name evidence="5" type="ORF">B9Z19DRAFT_1100488</name>
</gene>
<evidence type="ECO:0000256" key="3">
    <source>
        <dbReference type="SAM" id="MobiDB-lite"/>
    </source>
</evidence>
<dbReference type="Pfam" id="PF23276">
    <property type="entry name" value="TPR_24"/>
    <property type="match status" value="1"/>
</dbReference>
<organism evidence="5 6">
    <name type="scientific">Tuber borchii</name>
    <name type="common">White truffle</name>
    <dbReference type="NCBI Taxonomy" id="42251"/>
    <lineage>
        <taxon>Eukaryota</taxon>
        <taxon>Fungi</taxon>
        <taxon>Dikarya</taxon>
        <taxon>Ascomycota</taxon>
        <taxon>Pezizomycotina</taxon>
        <taxon>Pezizomycetes</taxon>
        <taxon>Pezizales</taxon>
        <taxon>Tuberaceae</taxon>
        <taxon>Tuber</taxon>
    </lineage>
</organism>
<feature type="region of interest" description="Disordered" evidence="3">
    <location>
        <begin position="595"/>
        <end position="641"/>
    </location>
</feature>
<keyword evidence="1" id="KW-0677">Repeat</keyword>
<dbReference type="EMBL" id="NESQ01000073">
    <property type="protein sequence ID" value="PUU80065.1"/>
    <property type="molecule type" value="Genomic_DNA"/>
</dbReference>
<accession>A0A2T6ZXA7</accession>
<evidence type="ECO:0000313" key="5">
    <source>
        <dbReference type="EMBL" id="PUU80065.1"/>
    </source>
</evidence>
<evidence type="ECO:0000259" key="4">
    <source>
        <dbReference type="Pfam" id="PF23276"/>
    </source>
</evidence>
<protein>
    <recommendedName>
        <fullName evidence="4">Pentatricopeptide repeat-containing protein-mitochondrial domain-containing protein</fullName>
    </recommendedName>
</protein>
<dbReference type="InterPro" id="IPR057027">
    <property type="entry name" value="TPR_mt"/>
</dbReference>
<dbReference type="InterPro" id="IPR050667">
    <property type="entry name" value="PPR-containing_protein"/>
</dbReference>
<dbReference type="Pfam" id="PF13812">
    <property type="entry name" value="PPR_3"/>
    <property type="match status" value="1"/>
</dbReference>
<dbReference type="OrthoDB" id="747253at2759"/>
<dbReference type="InterPro" id="IPR002885">
    <property type="entry name" value="PPR_rpt"/>
</dbReference>
<dbReference type="AlphaFoldDB" id="A0A2T6ZXA7"/>
<feature type="compositionally biased region" description="Low complexity" evidence="3">
    <location>
        <begin position="596"/>
        <end position="609"/>
    </location>
</feature>
<comment type="caution">
    <text evidence="5">The sequence shown here is derived from an EMBL/GenBank/DDBJ whole genome shotgun (WGS) entry which is preliminary data.</text>
</comment>
<feature type="repeat" description="PPR" evidence="2">
    <location>
        <begin position="477"/>
        <end position="511"/>
    </location>
</feature>
<evidence type="ECO:0000256" key="2">
    <source>
        <dbReference type="PROSITE-ProRule" id="PRU00708"/>
    </source>
</evidence>
<evidence type="ECO:0000256" key="1">
    <source>
        <dbReference type="ARBA" id="ARBA00022737"/>
    </source>
</evidence>
<dbReference type="PANTHER" id="PTHR47939">
    <property type="entry name" value="MEMBRANE-ASSOCIATED SALT-INDUCIBLE PROTEIN-LIKE"/>
    <property type="match status" value="1"/>
</dbReference>
<dbReference type="InterPro" id="IPR011990">
    <property type="entry name" value="TPR-like_helical_dom_sf"/>
</dbReference>
<dbReference type="Gene3D" id="1.25.40.10">
    <property type="entry name" value="Tetratricopeptide repeat domain"/>
    <property type="match status" value="2"/>
</dbReference>
<dbReference type="Proteomes" id="UP000244722">
    <property type="component" value="Unassembled WGS sequence"/>
</dbReference>
<name>A0A2T6ZXA7_TUBBO</name>
<feature type="region of interest" description="Disordered" evidence="3">
    <location>
        <begin position="54"/>
        <end position="81"/>
    </location>
</feature>